<dbReference type="RefSeq" id="WP_189060107.1">
    <property type="nucleotide sequence ID" value="NZ_BMMK01000021.1"/>
</dbReference>
<name>A0A8J3CEF5_9PSEU</name>
<reference evidence="2" key="2">
    <citation type="submission" date="2020-09" db="EMBL/GenBank/DDBJ databases">
        <authorList>
            <person name="Sun Q."/>
            <person name="Zhou Y."/>
        </authorList>
    </citation>
    <scope>NUCLEOTIDE SEQUENCE</scope>
    <source>
        <strain evidence="2">CGMCC 4.5737</strain>
    </source>
</reference>
<gene>
    <name evidence="2" type="ORF">GCM10012275_42000</name>
</gene>
<dbReference type="AlphaFoldDB" id="A0A8J3CEF5"/>
<accession>A0A8J3CEF5</accession>
<evidence type="ECO:0000256" key="1">
    <source>
        <dbReference type="SAM" id="MobiDB-lite"/>
    </source>
</evidence>
<feature type="region of interest" description="Disordered" evidence="1">
    <location>
        <begin position="121"/>
        <end position="144"/>
    </location>
</feature>
<comment type="caution">
    <text evidence="2">The sequence shown here is derived from an EMBL/GenBank/DDBJ whole genome shotgun (WGS) entry which is preliminary data.</text>
</comment>
<protein>
    <submittedName>
        <fullName evidence="2">Uncharacterized protein</fullName>
    </submittedName>
</protein>
<evidence type="ECO:0000313" key="2">
    <source>
        <dbReference type="EMBL" id="GGM67078.1"/>
    </source>
</evidence>
<proteinExistence type="predicted"/>
<reference evidence="2" key="1">
    <citation type="journal article" date="2014" name="Int. J. Syst. Evol. Microbiol.">
        <title>Complete genome sequence of Corynebacterium casei LMG S-19264T (=DSM 44701T), isolated from a smear-ripened cheese.</title>
        <authorList>
            <consortium name="US DOE Joint Genome Institute (JGI-PGF)"/>
            <person name="Walter F."/>
            <person name="Albersmeier A."/>
            <person name="Kalinowski J."/>
            <person name="Ruckert C."/>
        </authorList>
    </citation>
    <scope>NUCLEOTIDE SEQUENCE</scope>
    <source>
        <strain evidence="2">CGMCC 4.5737</strain>
    </source>
</reference>
<dbReference type="EMBL" id="BMMK01000021">
    <property type="protein sequence ID" value="GGM67078.1"/>
    <property type="molecule type" value="Genomic_DNA"/>
</dbReference>
<dbReference type="Proteomes" id="UP000637578">
    <property type="component" value="Unassembled WGS sequence"/>
</dbReference>
<keyword evidence="3" id="KW-1185">Reference proteome</keyword>
<organism evidence="2 3">
    <name type="scientific">Longimycelium tulufanense</name>
    <dbReference type="NCBI Taxonomy" id="907463"/>
    <lineage>
        <taxon>Bacteria</taxon>
        <taxon>Bacillati</taxon>
        <taxon>Actinomycetota</taxon>
        <taxon>Actinomycetes</taxon>
        <taxon>Pseudonocardiales</taxon>
        <taxon>Pseudonocardiaceae</taxon>
        <taxon>Longimycelium</taxon>
    </lineage>
</organism>
<evidence type="ECO:0000313" key="3">
    <source>
        <dbReference type="Proteomes" id="UP000637578"/>
    </source>
</evidence>
<sequence length="199" mass="22030">MQGPERFEFHTEHIPDDDLITRGPWIEASAGGLDAPILVRVGKSADGRPVITGLIIGEYEDKEITSDTLRKIRVGALLSQLFEGFDPDTPPGLTSPDAEGFSEDLGAQIDWGLMHEHVWHPAQDADPRPRQLAEARSRGPSDDDLRAFAKTYHRELMRNPRRAMTATARALNISRATANRWADACRGNGYLPPKSPPQD</sequence>